<gene>
    <name evidence="1" type="ORF">MYVALT_G_01850</name>
</gene>
<proteinExistence type="predicted"/>
<dbReference type="AlphaFoldDB" id="A0A916JRJ6"/>
<sequence>MHVYQFLEKITGDARGVYNNGVIDNSIVFRGHLYIQDINDPKLVPEEIDLIYKAH</sequence>
<dbReference type="KEGG" id="vtr:MYVALT_G_01850"/>
<protein>
    <submittedName>
        <fullName evidence="1">Uncharacterized protein</fullName>
    </submittedName>
</protein>
<name>A0A916JRJ6_9BURK</name>
<accession>A0A916JRJ6</accession>
<dbReference type="Proteomes" id="UP000693996">
    <property type="component" value="Chromosome"/>
</dbReference>
<evidence type="ECO:0000313" key="2">
    <source>
        <dbReference type="Proteomes" id="UP000693996"/>
    </source>
</evidence>
<evidence type="ECO:0000313" key="1">
    <source>
        <dbReference type="EMBL" id="CAG7597457.1"/>
    </source>
</evidence>
<keyword evidence="2" id="KW-1185">Reference proteome</keyword>
<organism evidence="1 2">
    <name type="scientific">Candidatus Vallotiella hemipterorum</name>
    <dbReference type="NCBI Taxonomy" id="1177213"/>
    <lineage>
        <taxon>Bacteria</taxon>
        <taxon>Pseudomonadati</taxon>
        <taxon>Pseudomonadota</taxon>
        <taxon>Betaproteobacteria</taxon>
        <taxon>Burkholderiales</taxon>
        <taxon>Burkholderiaceae</taxon>
        <taxon>Candidatus Vallotiella</taxon>
    </lineage>
</organism>
<reference evidence="1" key="1">
    <citation type="submission" date="2021-06" db="EMBL/GenBank/DDBJ databases">
        <authorList>
            <person name="Szabo G."/>
        </authorList>
    </citation>
    <scope>NUCLEOTIDE SEQUENCE</scope>
    <source>
        <strain evidence="1">MYVALT</strain>
    </source>
</reference>
<dbReference type="EMBL" id="OU343031">
    <property type="protein sequence ID" value="CAG7597457.1"/>
    <property type="molecule type" value="Genomic_DNA"/>
</dbReference>